<keyword evidence="6 14" id="KW-0812">Transmembrane</keyword>
<evidence type="ECO:0000256" key="2">
    <source>
        <dbReference type="ARBA" id="ARBA00005194"/>
    </source>
</evidence>
<evidence type="ECO:0000256" key="14">
    <source>
        <dbReference type="SAM" id="Phobius"/>
    </source>
</evidence>
<evidence type="ECO:0000256" key="8">
    <source>
        <dbReference type="ARBA" id="ARBA00022989"/>
    </source>
</evidence>
<dbReference type="RefSeq" id="XP_013331504.1">
    <property type="nucleotide sequence ID" value="XM_013476050.1"/>
</dbReference>
<feature type="domain" description="HAM1-like C-terminal" evidence="15">
    <location>
        <begin position="624"/>
        <end position="784"/>
    </location>
</feature>
<name>A0A0F4Z307_RASE3</name>
<keyword evidence="10 14" id="KW-0472">Membrane</keyword>
<evidence type="ECO:0000259" key="16">
    <source>
        <dbReference type="Pfam" id="PF19343"/>
    </source>
</evidence>
<dbReference type="GO" id="GO:0102158">
    <property type="term" value="F:very-long-chain (3R)-3-hydroxyacyl-CoA dehydratase activity"/>
    <property type="evidence" value="ECO:0007669"/>
    <property type="project" value="UniProtKB-EC"/>
</dbReference>
<dbReference type="Pfam" id="PF19343">
    <property type="entry name" value="HAM1_N"/>
    <property type="match status" value="1"/>
</dbReference>
<feature type="transmembrane region" description="Helical" evidence="14">
    <location>
        <begin position="997"/>
        <end position="1018"/>
    </location>
</feature>
<evidence type="ECO:0000256" key="6">
    <source>
        <dbReference type="ARBA" id="ARBA00022692"/>
    </source>
</evidence>
<evidence type="ECO:0000259" key="15">
    <source>
        <dbReference type="Pfam" id="PF14613"/>
    </source>
</evidence>
<evidence type="ECO:0000256" key="3">
    <source>
        <dbReference type="ARBA" id="ARBA00007811"/>
    </source>
</evidence>
<feature type="transmembrane region" description="Helical" evidence="14">
    <location>
        <begin position="1159"/>
        <end position="1179"/>
    </location>
</feature>
<feature type="transmembrane region" description="Helical" evidence="14">
    <location>
        <begin position="1090"/>
        <end position="1109"/>
    </location>
</feature>
<keyword evidence="12" id="KW-0456">Lyase</keyword>
<feature type="region of interest" description="Disordered" evidence="13">
    <location>
        <begin position="169"/>
        <end position="197"/>
    </location>
</feature>
<dbReference type="GeneID" id="25313422"/>
<keyword evidence="9" id="KW-0443">Lipid metabolism</keyword>
<keyword evidence="11" id="KW-0275">Fatty acid biosynthesis</keyword>
<keyword evidence="7" id="KW-0276">Fatty acid metabolism</keyword>
<evidence type="ECO:0000256" key="9">
    <source>
        <dbReference type="ARBA" id="ARBA00023098"/>
    </source>
</evidence>
<feature type="transmembrane region" description="Helical" evidence="14">
    <location>
        <begin position="965"/>
        <end position="991"/>
    </location>
</feature>
<dbReference type="GO" id="GO:0016020">
    <property type="term" value="C:membrane"/>
    <property type="evidence" value="ECO:0007669"/>
    <property type="project" value="UniProtKB-SubCell"/>
</dbReference>
<comment type="subcellular location">
    <subcellularLocation>
        <location evidence="1">Membrane</location>
        <topology evidence="1">Multi-pass membrane protein</topology>
    </subcellularLocation>
</comment>
<evidence type="ECO:0000256" key="1">
    <source>
        <dbReference type="ARBA" id="ARBA00004141"/>
    </source>
</evidence>
<gene>
    <name evidence="17" type="ORF">T310_1071</name>
</gene>
<dbReference type="AlphaFoldDB" id="A0A0F4Z307"/>
<feature type="domain" description="HAM1-like N-terminal" evidence="16">
    <location>
        <begin position="5"/>
        <end position="609"/>
    </location>
</feature>
<dbReference type="Proteomes" id="UP000053958">
    <property type="component" value="Unassembled WGS sequence"/>
</dbReference>
<dbReference type="InterPro" id="IPR027842">
    <property type="entry name" value="HAM1-like_C"/>
</dbReference>
<dbReference type="GO" id="GO:0008289">
    <property type="term" value="F:lipid binding"/>
    <property type="evidence" value="ECO:0007669"/>
    <property type="project" value="InterPro"/>
</dbReference>
<dbReference type="PANTHER" id="PTHR31138">
    <property type="entry name" value="CHROMOSOME 19, WHOLE GENOME SHOTGUN SEQUENCE"/>
    <property type="match status" value="1"/>
</dbReference>
<dbReference type="STRING" id="1408163.A0A0F4Z307"/>
<evidence type="ECO:0000256" key="5">
    <source>
        <dbReference type="ARBA" id="ARBA00022516"/>
    </source>
</evidence>
<dbReference type="PANTHER" id="PTHR31138:SF1">
    <property type="entry name" value="PDZ DOMAIN-CONTAINING PROTEIN"/>
    <property type="match status" value="1"/>
</dbReference>
<evidence type="ECO:0000313" key="17">
    <source>
        <dbReference type="EMBL" id="KKA24892.1"/>
    </source>
</evidence>
<dbReference type="UniPathway" id="UPA00094"/>
<dbReference type="Pfam" id="PF14613">
    <property type="entry name" value="HAM1_C"/>
    <property type="match status" value="1"/>
</dbReference>
<dbReference type="Pfam" id="PF04387">
    <property type="entry name" value="PTPLA"/>
    <property type="match status" value="1"/>
</dbReference>
<evidence type="ECO:0000256" key="10">
    <source>
        <dbReference type="ARBA" id="ARBA00023136"/>
    </source>
</evidence>
<comment type="pathway">
    <text evidence="2">Lipid metabolism; fatty acid biosynthesis.</text>
</comment>
<keyword evidence="8 14" id="KW-1133">Transmembrane helix</keyword>
<evidence type="ECO:0000256" key="4">
    <source>
        <dbReference type="ARBA" id="ARBA00013122"/>
    </source>
</evidence>
<evidence type="ECO:0000256" key="11">
    <source>
        <dbReference type="ARBA" id="ARBA00023160"/>
    </source>
</evidence>
<dbReference type="SUPFAM" id="SSF55394">
    <property type="entry name" value="Bactericidal permeability-increasing protein, BPI"/>
    <property type="match status" value="1"/>
</dbReference>
<sequence length="1197" mass="134147">MAPLKAVNRPVDPKEKDEDVNNKLRLYGIYRGFINGKLPSNKQCDVALNSVINSKYLASPSKELSEEGRALVKDLRDVIEQAKLLFITKNEGDLLQEFIWESQHIRPPDVTKMDGPVDKESAKQDTTNAAQGLKTLGTLIITNGEFRKLLSDAVVLLREIAGDATQKVAEKVKPSEEELSQIEQPAEENAWHDKPNISREQLTNKFKAQDPKEVEEAANAATKAAIGDRESAPISEIDFRAGGAAAASRLKETASTASQSVSEDAKNRANEIARQTQEFFSSKMPPERRDKLLWRLKKMILEIQGRSDYQQAIQTLLSLIDTYGGHVQNVSQQGTGTLKCARTDPSLQRAATDLKTLIERFANSTSTDDFFESVNNFYRDADRDPQLKDWFKEMNTYIRKCLCEQGYIMQDAATQEWNKLYEQGSFLLRDRYRNHVERIVDEIKFLTTQFYEDPQNKALSKSLLKLFKNLGTDERGFPKFKPHLLKDIATVVIPEIFENLRYIPLPRIEVSDQLLDAVVDNIVIESDNLTPNVFEFGSDNYWRWGRKGISNKHDHRIMIAASGIQADIKDVSYYIRKKQGFPSITDTGVMDIYLGGEGFSFKIAAATPTDGDRQRFVKADRVSVTVRNLDIKLKKSKHKILFNLFRPILFSVVKPVVQRVLEKQIRDAFAKADAFAYNVYTQAQRAQASIREDPKNAPNVYSRYVDAVRQTLMEKRQKAESIAQQRQTKMQVTATQHDALFKDIKLPGLITNKATEYKELATKGDRWQSPVFDIGGASQSKDLPKLAPITRKPHDRAEGTLRERSQGPNGHAVTYESQSGVEVVGDSGFTKQVDQALGTIAGPAESPAPAEFLVCSYRLSRFLTRGIIIHVDVSRLFVVAKDTGSNKMFCKPIDCTFSCVLPVSSSARSYSRLRGRTRPLSSVGRSLQTIGEIIEIQQAAMPPSQTTAASTAPSRKAVSRPVRTYLVAYNVICFGLWATCTLRMALLVPILAPIGHVPAIFTHLFSPLLTVAQSLAFLEIVHSIVGIVRAPVFTTFLQVASRFLVVWGVMFLFHEGSGFVAPGEGILGGDYEGIVGKGALPGEGAQVGDWAFLGCLAAWGVTECIRYGYFALQLWGKGVPSWWTWLRYNTFYVLYPMGISSECVLVWKALKPAAELHPLYRWFLIATLVIYVPGSYILYTHMMAQRRKVLRGKNRAD</sequence>
<proteinExistence type="inferred from homology"/>
<dbReference type="EMBL" id="LASV01000044">
    <property type="protein sequence ID" value="KKA24892.1"/>
    <property type="molecule type" value="Genomic_DNA"/>
</dbReference>
<feature type="transmembrane region" description="Helical" evidence="14">
    <location>
        <begin position="1130"/>
        <end position="1147"/>
    </location>
</feature>
<dbReference type="OrthoDB" id="19394at2759"/>
<keyword evidence="5" id="KW-0444">Lipid biosynthesis</keyword>
<dbReference type="GO" id="GO:0006633">
    <property type="term" value="P:fatty acid biosynthetic process"/>
    <property type="evidence" value="ECO:0007669"/>
    <property type="project" value="UniProtKB-UniPathway"/>
</dbReference>
<evidence type="ECO:0000256" key="12">
    <source>
        <dbReference type="ARBA" id="ARBA00023239"/>
    </source>
</evidence>
<dbReference type="InterPro" id="IPR017943">
    <property type="entry name" value="Bactericidal_perm-incr_a/b_dom"/>
</dbReference>
<dbReference type="InterPro" id="IPR045967">
    <property type="entry name" value="HAM1-like_N"/>
</dbReference>
<keyword evidence="18" id="KW-1185">Reference proteome</keyword>
<protein>
    <recommendedName>
        <fullName evidence="4">very-long-chain (3R)-3-hydroxyacyl-CoA dehydratase</fullName>
        <ecNumber evidence="4">4.2.1.134</ecNumber>
    </recommendedName>
</protein>
<evidence type="ECO:0000256" key="7">
    <source>
        <dbReference type="ARBA" id="ARBA00022832"/>
    </source>
</evidence>
<organism evidence="17 18">
    <name type="scientific">Rasamsonia emersonii (strain ATCC 16479 / CBS 393.64 / IMI 116815)</name>
    <dbReference type="NCBI Taxonomy" id="1408163"/>
    <lineage>
        <taxon>Eukaryota</taxon>
        <taxon>Fungi</taxon>
        <taxon>Dikarya</taxon>
        <taxon>Ascomycota</taxon>
        <taxon>Pezizomycotina</taxon>
        <taxon>Eurotiomycetes</taxon>
        <taxon>Eurotiomycetidae</taxon>
        <taxon>Eurotiales</taxon>
        <taxon>Trichocomaceae</taxon>
        <taxon>Rasamsonia</taxon>
    </lineage>
</organism>
<dbReference type="InterPro" id="IPR007482">
    <property type="entry name" value="Tyr_Pase-like_PTPLA"/>
</dbReference>
<evidence type="ECO:0000313" key="18">
    <source>
        <dbReference type="Proteomes" id="UP000053958"/>
    </source>
</evidence>
<accession>A0A0F4Z307</accession>
<dbReference type="EC" id="4.2.1.134" evidence="4"/>
<comment type="caution">
    <text evidence="17">The sequence shown here is derived from an EMBL/GenBank/DDBJ whole genome shotgun (WGS) entry which is preliminary data.</text>
</comment>
<dbReference type="Gene3D" id="3.15.10.10">
    <property type="entry name" value="Bactericidal permeability-increasing protein, domain 1"/>
    <property type="match status" value="1"/>
</dbReference>
<feature type="transmembrane region" description="Helical" evidence="14">
    <location>
        <begin position="1030"/>
        <end position="1053"/>
    </location>
</feature>
<evidence type="ECO:0000256" key="13">
    <source>
        <dbReference type="SAM" id="MobiDB-lite"/>
    </source>
</evidence>
<comment type="similarity">
    <text evidence="3">Belongs to the very long-chain fatty acids dehydratase HACD family.</text>
</comment>
<reference evidence="17 18" key="1">
    <citation type="submission" date="2015-04" db="EMBL/GenBank/DDBJ databases">
        <authorList>
            <person name="Heijne W.H."/>
            <person name="Fedorova N.D."/>
            <person name="Nierman W.C."/>
            <person name="Vollebregt A.W."/>
            <person name="Zhao Z."/>
            <person name="Wu L."/>
            <person name="Kumar M."/>
            <person name="Stam H."/>
            <person name="van den Berg M.A."/>
            <person name="Pel H.J."/>
        </authorList>
    </citation>
    <scope>NUCLEOTIDE SEQUENCE [LARGE SCALE GENOMIC DNA]</scope>
    <source>
        <strain evidence="17 18">CBS 393.64</strain>
    </source>
</reference>